<dbReference type="InParanoid" id="E9GWS6"/>
<gene>
    <name evidence="4" type="ORF">DAPPUDRAFT_249502</name>
</gene>
<dbReference type="SUPFAM" id="SSF54928">
    <property type="entry name" value="RNA-binding domain, RBD"/>
    <property type="match status" value="1"/>
</dbReference>
<feature type="domain" description="RRM" evidence="3">
    <location>
        <begin position="25"/>
        <end position="93"/>
    </location>
</feature>
<dbReference type="EMBL" id="GL732571">
    <property type="protein sequence ID" value="EFX75954.1"/>
    <property type="molecule type" value="Genomic_DNA"/>
</dbReference>
<organism evidence="4 5">
    <name type="scientific">Daphnia pulex</name>
    <name type="common">Water flea</name>
    <dbReference type="NCBI Taxonomy" id="6669"/>
    <lineage>
        <taxon>Eukaryota</taxon>
        <taxon>Metazoa</taxon>
        <taxon>Ecdysozoa</taxon>
        <taxon>Arthropoda</taxon>
        <taxon>Crustacea</taxon>
        <taxon>Branchiopoda</taxon>
        <taxon>Diplostraca</taxon>
        <taxon>Cladocera</taxon>
        <taxon>Anomopoda</taxon>
        <taxon>Daphniidae</taxon>
        <taxon>Daphnia</taxon>
    </lineage>
</organism>
<dbReference type="InterPro" id="IPR035979">
    <property type="entry name" value="RBD_domain_sf"/>
</dbReference>
<proteinExistence type="predicted"/>
<protein>
    <recommendedName>
        <fullName evidence="3">RRM domain-containing protein</fullName>
    </recommendedName>
</protein>
<dbReference type="HOGENOM" id="CLU_2401886_0_0_1"/>
<dbReference type="Gene3D" id="3.30.70.330">
    <property type="match status" value="1"/>
</dbReference>
<sequence>MHKIVDGVGSQAERKTKIDSSSKIKVLPVGNISKTSSMERIKELFGEHGPIQLVEKFEDYAFVHYENRYDAAKAVEDLHGRTVDGASLTVSFK</sequence>
<evidence type="ECO:0000256" key="2">
    <source>
        <dbReference type="PROSITE-ProRule" id="PRU00176"/>
    </source>
</evidence>
<dbReference type="PROSITE" id="PS50102">
    <property type="entry name" value="RRM"/>
    <property type="match status" value="1"/>
</dbReference>
<evidence type="ECO:0000313" key="5">
    <source>
        <dbReference type="Proteomes" id="UP000000305"/>
    </source>
</evidence>
<dbReference type="AlphaFoldDB" id="E9GWS6"/>
<evidence type="ECO:0000256" key="1">
    <source>
        <dbReference type="ARBA" id="ARBA00022884"/>
    </source>
</evidence>
<name>E9GWS6_DAPPU</name>
<dbReference type="InterPro" id="IPR000504">
    <property type="entry name" value="RRM_dom"/>
</dbReference>
<dbReference type="eggNOG" id="KOG0117">
    <property type="taxonomic scope" value="Eukaryota"/>
</dbReference>
<dbReference type="SMART" id="SM00360">
    <property type="entry name" value="RRM"/>
    <property type="match status" value="1"/>
</dbReference>
<evidence type="ECO:0000259" key="3">
    <source>
        <dbReference type="PROSITE" id="PS50102"/>
    </source>
</evidence>
<dbReference type="GO" id="GO:0003723">
    <property type="term" value="F:RNA binding"/>
    <property type="evidence" value="ECO:0007669"/>
    <property type="project" value="UniProtKB-UniRule"/>
</dbReference>
<dbReference type="STRING" id="6669.E9GWS6"/>
<keyword evidence="5" id="KW-1185">Reference proteome</keyword>
<dbReference type="PANTHER" id="PTHR10352">
    <property type="entry name" value="EUKARYOTIC TRANSLATION INITIATION FACTOR 3 SUBUNIT G"/>
    <property type="match status" value="1"/>
</dbReference>
<dbReference type="OrthoDB" id="3800936at2759"/>
<dbReference type="Pfam" id="PF00076">
    <property type="entry name" value="RRM_1"/>
    <property type="match status" value="1"/>
</dbReference>
<dbReference type="Proteomes" id="UP000000305">
    <property type="component" value="Unassembled WGS sequence"/>
</dbReference>
<keyword evidence="1 2" id="KW-0694">RNA-binding</keyword>
<accession>E9GWS6</accession>
<reference evidence="4 5" key="1">
    <citation type="journal article" date="2011" name="Science">
        <title>The ecoresponsive genome of Daphnia pulex.</title>
        <authorList>
            <person name="Colbourne J.K."/>
            <person name="Pfrender M.E."/>
            <person name="Gilbert D."/>
            <person name="Thomas W.K."/>
            <person name="Tucker A."/>
            <person name="Oakley T.H."/>
            <person name="Tokishita S."/>
            <person name="Aerts A."/>
            <person name="Arnold G.J."/>
            <person name="Basu M.K."/>
            <person name="Bauer D.J."/>
            <person name="Caceres C.E."/>
            <person name="Carmel L."/>
            <person name="Casola C."/>
            <person name="Choi J.H."/>
            <person name="Detter J.C."/>
            <person name="Dong Q."/>
            <person name="Dusheyko S."/>
            <person name="Eads B.D."/>
            <person name="Frohlich T."/>
            <person name="Geiler-Samerotte K.A."/>
            <person name="Gerlach D."/>
            <person name="Hatcher P."/>
            <person name="Jogdeo S."/>
            <person name="Krijgsveld J."/>
            <person name="Kriventseva E.V."/>
            <person name="Kultz D."/>
            <person name="Laforsch C."/>
            <person name="Lindquist E."/>
            <person name="Lopez J."/>
            <person name="Manak J.R."/>
            <person name="Muller J."/>
            <person name="Pangilinan J."/>
            <person name="Patwardhan R.P."/>
            <person name="Pitluck S."/>
            <person name="Pritham E.J."/>
            <person name="Rechtsteiner A."/>
            <person name="Rho M."/>
            <person name="Rogozin I.B."/>
            <person name="Sakarya O."/>
            <person name="Salamov A."/>
            <person name="Schaack S."/>
            <person name="Shapiro H."/>
            <person name="Shiga Y."/>
            <person name="Skalitzky C."/>
            <person name="Smith Z."/>
            <person name="Souvorov A."/>
            <person name="Sung W."/>
            <person name="Tang Z."/>
            <person name="Tsuchiya D."/>
            <person name="Tu H."/>
            <person name="Vos H."/>
            <person name="Wang M."/>
            <person name="Wolf Y.I."/>
            <person name="Yamagata H."/>
            <person name="Yamada T."/>
            <person name="Ye Y."/>
            <person name="Shaw J.R."/>
            <person name="Andrews J."/>
            <person name="Crease T.J."/>
            <person name="Tang H."/>
            <person name="Lucas S.M."/>
            <person name="Robertson H.M."/>
            <person name="Bork P."/>
            <person name="Koonin E.V."/>
            <person name="Zdobnov E.M."/>
            <person name="Grigoriev I.V."/>
            <person name="Lynch M."/>
            <person name="Boore J.L."/>
        </authorList>
    </citation>
    <scope>NUCLEOTIDE SEQUENCE [LARGE SCALE GENOMIC DNA]</scope>
</reference>
<dbReference type="InterPro" id="IPR012677">
    <property type="entry name" value="Nucleotide-bd_a/b_plait_sf"/>
</dbReference>
<dbReference type="KEGG" id="dpx:DAPPUDRAFT_249502"/>
<evidence type="ECO:0000313" key="4">
    <source>
        <dbReference type="EMBL" id="EFX75954.1"/>
    </source>
</evidence>